<protein>
    <submittedName>
        <fullName evidence="1">Uncharacterized protein</fullName>
    </submittedName>
</protein>
<organism evidence="1 2">
    <name type="scientific">Sphingomonas aliaeris</name>
    <dbReference type="NCBI Taxonomy" id="2759526"/>
    <lineage>
        <taxon>Bacteria</taxon>
        <taxon>Pseudomonadati</taxon>
        <taxon>Pseudomonadota</taxon>
        <taxon>Alphaproteobacteria</taxon>
        <taxon>Sphingomonadales</taxon>
        <taxon>Sphingomonadaceae</taxon>
        <taxon>Sphingomonas</taxon>
    </lineage>
</organism>
<reference evidence="2" key="1">
    <citation type="submission" date="2020-09" db="EMBL/GenBank/DDBJ databases">
        <title>Sphingomonas sp., a new species isolated from pork steak.</title>
        <authorList>
            <person name="Heidler von Heilborn D."/>
        </authorList>
    </citation>
    <scope>NUCLEOTIDE SEQUENCE [LARGE SCALE GENOMIC DNA]</scope>
</reference>
<sequence length="91" mass="9287">MNLLLFLSAILSALTGVISGGRVADVQVERSYGGLAEAGTGVAMTVAPAEAIRSWLALAGDWTVAASVTAPATVADALVSATPIYLNKRRE</sequence>
<dbReference type="KEGG" id="sari:H5J25_12080"/>
<proteinExistence type="predicted"/>
<gene>
    <name evidence="1" type="ORF">H5J25_12080</name>
</gene>
<accession>A0A974NSS5</accession>
<evidence type="ECO:0000313" key="2">
    <source>
        <dbReference type="Proteomes" id="UP000595894"/>
    </source>
</evidence>
<dbReference type="Proteomes" id="UP000595894">
    <property type="component" value="Chromosome"/>
</dbReference>
<dbReference type="AlphaFoldDB" id="A0A974NSS5"/>
<dbReference type="EMBL" id="CP061035">
    <property type="protein sequence ID" value="QQV76245.1"/>
    <property type="molecule type" value="Genomic_DNA"/>
</dbReference>
<dbReference type="RefSeq" id="WP_202091344.1">
    <property type="nucleotide sequence ID" value="NZ_CP061035.1"/>
</dbReference>
<name>A0A974NSS5_9SPHN</name>
<keyword evidence="2" id="KW-1185">Reference proteome</keyword>
<evidence type="ECO:0000313" key="1">
    <source>
        <dbReference type="EMBL" id="QQV76245.1"/>
    </source>
</evidence>